<feature type="transmembrane region" description="Helical" evidence="9">
    <location>
        <begin position="228"/>
        <end position="253"/>
    </location>
</feature>
<dbReference type="PANTHER" id="PTHR30472:SF41">
    <property type="entry name" value="TRANSPORT SYSTEM PERMEASE PROTEIN"/>
    <property type="match status" value="1"/>
</dbReference>
<dbReference type="RefSeq" id="WP_312880895.1">
    <property type="nucleotide sequence ID" value="NZ_JACJII010000001.1"/>
</dbReference>
<dbReference type="CDD" id="cd06550">
    <property type="entry name" value="TM_ABC_iron-siderophores_like"/>
    <property type="match status" value="1"/>
</dbReference>
<evidence type="ECO:0000256" key="5">
    <source>
        <dbReference type="ARBA" id="ARBA00022692"/>
    </source>
</evidence>
<dbReference type="AlphaFoldDB" id="A0A7W3R7E5"/>
<evidence type="ECO:0000256" key="3">
    <source>
        <dbReference type="ARBA" id="ARBA00022448"/>
    </source>
</evidence>
<comment type="subcellular location">
    <subcellularLocation>
        <location evidence="1">Cell membrane</location>
        <topology evidence="1">Multi-pass membrane protein</topology>
    </subcellularLocation>
</comment>
<comment type="caution">
    <text evidence="10">The sequence shown here is derived from an EMBL/GenBank/DDBJ whole genome shotgun (WGS) entry which is preliminary data.</text>
</comment>
<evidence type="ECO:0000256" key="4">
    <source>
        <dbReference type="ARBA" id="ARBA00022475"/>
    </source>
</evidence>
<feature type="transmembrane region" description="Helical" evidence="9">
    <location>
        <begin position="116"/>
        <end position="137"/>
    </location>
</feature>
<dbReference type="GO" id="GO:0033214">
    <property type="term" value="P:siderophore-iron import into cell"/>
    <property type="evidence" value="ECO:0007669"/>
    <property type="project" value="TreeGrafter"/>
</dbReference>
<dbReference type="GO" id="GO:0022857">
    <property type="term" value="F:transmembrane transporter activity"/>
    <property type="evidence" value="ECO:0007669"/>
    <property type="project" value="InterPro"/>
</dbReference>
<dbReference type="GO" id="GO:0005886">
    <property type="term" value="C:plasma membrane"/>
    <property type="evidence" value="ECO:0007669"/>
    <property type="project" value="UniProtKB-SubCell"/>
</dbReference>
<reference evidence="10 11" key="1">
    <citation type="submission" date="2020-08" db="EMBL/GenBank/DDBJ databases">
        <title>Sequencing the genomes of 1000 actinobacteria strains.</title>
        <authorList>
            <person name="Klenk H.-P."/>
        </authorList>
    </citation>
    <scope>NUCLEOTIDE SEQUENCE [LARGE SCALE GENOMIC DNA]</scope>
    <source>
        <strain evidence="10 11">DSM 45823</strain>
    </source>
</reference>
<keyword evidence="7 9" id="KW-0472">Membrane</keyword>
<feature type="transmembrane region" description="Helical" evidence="9">
    <location>
        <begin position="152"/>
        <end position="173"/>
    </location>
</feature>
<protein>
    <submittedName>
        <fullName evidence="10">Iron complex transport system permease protein</fullName>
    </submittedName>
</protein>
<evidence type="ECO:0000256" key="2">
    <source>
        <dbReference type="ARBA" id="ARBA00007935"/>
    </source>
</evidence>
<evidence type="ECO:0000313" key="11">
    <source>
        <dbReference type="Proteomes" id="UP000539313"/>
    </source>
</evidence>
<feature type="transmembrane region" description="Helical" evidence="9">
    <location>
        <begin position="180"/>
        <end position="203"/>
    </location>
</feature>
<dbReference type="PANTHER" id="PTHR30472">
    <property type="entry name" value="FERRIC ENTEROBACTIN TRANSPORT SYSTEM PERMEASE PROTEIN"/>
    <property type="match status" value="1"/>
</dbReference>
<evidence type="ECO:0000256" key="7">
    <source>
        <dbReference type="ARBA" id="ARBA00023136"/>
    </source>
</evidence>
<keyword evidence="4" id="KW-1003">Cell membrane</keyword>
<feature type="transmembrane region" description="Helical" evidence="9">
    <location>
        <begin position="78"/>
        <end position="104"/>
    </location>
</feature>
<dbReference type="InterPro" id="IPR000522">
    <property type="entry name" value="ABC_transptr_permease_BtuC"/>
</dbReference>
<dbReference type="Proteomes" id="UP000539313">
    <property type="component" value="Unassembled WGS sequence"/>
</dbReference>
<accession>A0A7W3R7E5</accession>
<evidence type="ECO:0000256" key="1">
    <source>
        <dbReference type="ARBA" id="ARBA00004651"/>
    </source>
</evidence>
<feature type="transmembrane region" description="Helical" evidence="9">
    <location>
        <begin position="340"/>
        <end position="361"/>
    </location>
</feature>
<organism evidence="10 11">
    <name type="scientific">Thermomonospora cellulosilytica</name>
    <dbReference type="NCBI Taxonomy" id="1411118"/>
    <lineage>
        <taxon>Bacteria</taxon>
        <taxon>Bacillati</taxon>
        <taxon>Actinomycetota</taxon>
        <taxon>Actinomycetes</taxon>
        <taxon>Streptosporangiales</taxon>
        <taxon>Thermomonosporaceae</taxon>
        <taxon>Thermomonospora</taxon>
    </lineage>
</organism>
<feature type="transmembrane region" description="Helical" evidence="9">
    <location>
        <begin position="32"/>
        <end position="58"/>
    </location>
</feature>
<name>A0A7W3R7E5_9ACTN</name>
<gene>
    <name evidence="10" type="ORF">HNR21_001479</name>
</gene>
<feature type="transmembrane region" description="Helical" evidence="9">
    <location>
        <begin position="274"/>
        <end position="293"/>
    </location>
</feature>
<keyword evidence="11" id="KW-1185">Reference proteome</keyword>
<dbReference type="Gene3D" id="1.10.3470.10">
    <property type="entry name" value="ABC transporter involved in vitamin B12 uptake, BtuC"/>
    <property type="match status" value="1"/>
</dbReference>
<feature type="region of interest" description="Disordered" evidence="8">
    <location>
        <begin position="1"/>
        <end position="22"/>
    </location>
</feature>
<keyword evidence="5 9" id="KW-0812">Transmembrane</keyword>
<evidence type="ECO:0000256" key="8">
    <source>
        <dbReference type="SAM" id="MobiDB-lite"/>
    </source>
</evidence>
<proteinExistence type="inferred from homology"/>
<keyword evidence="6 9" id="KW-1133">Transmembrane helix</keyword>
<feature type="transmembrane region" description="Helical" evidence="9">
    <location>
        <begin position="313"/>
        <end position="333"/>
    </location>
</feature>
<evidence type="ECO:0000313" key="10">
    <source>
        <dbReference type="EMBL" id="MBA9002597.1"/>
    </source>
</evidence>
<evidence type="ECO:0000256" key="9">
    <source>
        <dbReference type="SAM" id="Phobius"/>
    </source>
</evidence>
<dbReference type="SUPFAM" id="SSF81345">
    <property type="entry name" value="ABC transporter involved in vitamin B12 uptake, BtuC"/>
    <property type="match status" value="1"/>
</dbReference>
<comment type="similarity">
    <text evidence="2">Belongs to the binding-protein-dependent transport system permease family. FecCD subfamily.</text>
</comment>
<dbReference type="EMBL" id="JACJII010000001">
    <property type="protein sequence ID" value="MBA9002597.1"/>
    <property type="molecule type" value="Genomic_DNA"/>
</dbReference>
<sequence>MTDPRDQAPAPSDTGGLAVRPGGAAGARRRGVVLGVLGAVVVAGFVLAVALGSTVIPVDRVIPALLRLDGADPGVEVIIWTVRLPRAVTAVLAGAALAVAGVQMQTLFRNPLAEPYILGVSSGASLGVALAVTGWAVPAGAFTGAVAGPGRAGLVVAASAGAAAVLMLVLALARRVRSVVTILVIGVMVGSATSSLITLLLAYSDGQRAQQYLGWSLGSYAGTTWDDLAVFASVCGVALLAALAGVKPLNALLLGENYARTMGVRVRRTRTATLLTASVLAGSVTAYCGPVAFLGLAVPHMARLLLGTADHRVLMPAAILLGSTVSLACCIATQAPGSGAILPLNAVTTVLGAPVVITVLLRSRAARAGWAT</sequence>
<dbReference type="Pfam" id="PF01032">
    <property type="entry name" value="FecCD"/>
    <property type="match status" value="1"/>
</dbReference>
<evidence type="ECO:0000256" key="6">
    <source>
        <dbReference type="ARBA" id="ARBA00022989"/>
    </source>
</evidence>
<keyword evidence="3" id="KW-0813">Transport</keyword>
<dbReference type="InterPro" id="IPR037294">
    <property type="entry name" value="ABC_BtuC-like"/>
</dbReference>